<dbReference type="PANTHER" id="PTHR15137:SF9">
    <property type="entry name" value="TRANSCRIPTION INITIATION FACTOR TFIID SUBUNIT 2"/>
    <property type="match status" value="1"/>
</dbReference>
<name>A0A5B7K0R1_PORTR</name>
<dbReference type="InterPro" id="IPR027268">
    <property type="entry name" value="Peptidase_M4/M1_CTD_sf"/>
</dbReference>
<sequence>MNEITHFCLPQLLPLMKVTSKFLHEGFEFYEELLSTRYPYSCYKQVYVDEAYSDLHSYATMSILE</sequence>
<proteinExistence type="predicted"/>
<dbReference type="GO" id="GO:0005669">
    <property type="term" value="C:transcription factor TFIID complex"/>
    <property type="evidence" value="ECO:0007669"/>
    <property type="project" value="InterPro"/>
</dbReference>
<dbReference type="OrthoDB" id="308861at2759"/>
<evidence type="ECO:0000313" key="2">
    <source>
        <dbReference type="Proteomes" id="UP000324222"/>
    </source>
</evidence>
<dbReference type="Gene3D" id="1.10.390.10">
    <property type="entry name" value="Neutral Protease Domain 2"/>
    <property type="match status" value="1"/>
</dbReference>
<protein>
    <submittedName>
        <fullName evidence="1">Transcription initiation factor TFIID subunit 2</fullName>
    </submittedName>
</protein>
<organism evidence="1 2">
    <name type="scientific">Portunus trituberculatus</name>
    <name type="common">Swimming crab</name>
    <name type="synonym">Neptunus trituberculatus</name>
    <dbReference type="NCBI Taxonomy" id="210409"/>
    <lineage>
        <taxon>Eukaryota</taxon>
        <taxon>Metazoa</taxon>
        <taxon>Ecdysozoa</taxon>
        <taxon>Arthropoda</taxon>
        <taxon>Crustacea</taxon>
        <taxon>Multicrustacea</taxon>
        <taxon>Malacostraca</taxon>
        <taxon>Eumalacostraca</taxon>
        <taxon>Eucarida</taxon>
        <taxon>Decapoda</taxon>
        <taxon>Pleocyemata</taxon>
        <taxon>Brachyura</taxon>
        <taxon>Eubrachyura</taxon>
        <taxon>Portunoidea</taxon>
        <taxon>Portunidae</taxon>
        <taxon>Portuninae</taxon>
        <taxon>Portunus</taxon>
    </lineage>
</organism>
<evidence type="ECO:0000313" key="1">
    <source>
        <dbReference type="EMBL" id="MPD02013.1"/>
    </source>
</evidence>
<dbReference type="EMBL" id="VSRR010129564">
    <property type="protein sequence ID" value="MPD02013.1"/>
    <property type="molecule type" value="Genomic_DNA"/>
</dbReference>
<reference evidence="1 2" key="1">
    <citation type="submission" date="2019-05" db="EMBL/GenBank/DDBJ databases">
        <title>Another draft genome of Portunus trituberculatus and its Hox gene families provides insights of decapod evolution.</title>
        <authorList>
            <person name="Jeong J.-H."/>
            <person name="Song I."/>
            <person name="Kim S."/>
            <person name="Choi T."/>
            <person name="Kim D."/>
            <person name="Ryu S."/>
            <person name="Kim W."/>
        </authorList>
    </citation>
    <scope>NUCLEOTIDE SEQUENCE [LARGE SCALE GENOMIC DNA]</scope>
    <source>
        <tissue evidence="1">Muscle</tissue>
    </source>
</reference>
<keyword evidence="1" id="KW-0396">Initiation factor</keyword>
<dbReference type="PANTHER" id="PTHR15137">
    <property type="entry name" value="TRANSCRIPTION INITIATION FACTOR TFIID"/>
    <property type="match status" value="1"/>
</dbReference>
<accession>A0A5B7K0R1</accession>
<keyword evidence="1" id="KW-0648">Protein biosynthesis</keyword>
<dbReference type="GO" id="GO:0003743">
    <property type="term" value="F:translation initiation factor activity"/>
    <property type="evidence" value="ECO:0007669"/>
    <property type="project" value="UniProtKB-KW"/>
</dbReference>
<dbReference type="GO" id="GO:0003682">
    <property type="term" value="F:chromatin binding"/>
    <property type="evidence" value="ECO:0007669"/>
    <property type="project" value="TreeGrafter"/>
</dbReference>
<dbReference type="GO" id="GO:0000976">
    <property type="term" value="F:transcription cis-regulatory region binding"/>
    <property type="evidence" value="ECO:0007669"/>
    <property type="project" value="TreeGrafter"/>
</dbReference>
<dbReference type="GO" id="GO:0006367">
    <property type="term" value="P:transcription initiation at RNA polymerase II promoter"/>
    <property type="evidence" value="ECO:0007669"/>
    <property type="project" value="TreeGrafter"/>
</dbReference>
<keyword evidence="2" id="KW-1185">Reference proteome</keyword>
<gene>
    <name evidence="1" type="primary">Taf2_0</name>
    <name evidence="1" type="ORF">E2C01_097567</name>
</gene>
<comment type="caution">
    <text evidence="1">The sequence shown here is derived from an EMBL/GenBank/DDBJ whole genome shotgun (WGS) entry which is preliminary data.</text>
</comment>
<dbReference type="InterPro" id="IPR037813">
    <property type="entry name" value="TAF2"/>
</dbReference>
<dbReference type="GO" id="GO:0016251">
    <property type="term" value="F:RNA polymerase II general transcription initiation factor activity"/>
    <property type="evidence" value="ECO:0007669"/>
    <property type="project" value="TreeGrafter"/>
</dbReference>
<dbReference type="Proteomes" id="UP000324222">
    <property type="component" value="Unassembled WGS sequence"/>
</dbReference>
<dbReference type="AlphaFoldDB" id="A0A5B7K0R1"/>